<feature type="transmembrane region" description="Helical" evidence="8">
    <location>
        <begin position="36"/>
        <end position="58"/>
    </location>
</feature>
<dbReference type="RefSeq" id="WP_073247693.1">
    <property type="nucleotide sequence ID" value="NZ_FQVG01000003.1"/>
</dbReference>
<feature type="transmembrane region" description="Helical" evidence="8">
    <location>
        <begin position="12"/>
        <end position="30"/>
    </location>
</feature>
<keyword evidence="3" id="KW-1003">Cell membrane</keyword>
<feature type="transmembrane region" description="Helical" evidence="8">
    <location>
        <begin position="65"/>
        <end position="85"/>
    </location>
</feature>
<gene>
    <name evidence="10" type="ORF">SAMN02746091_00284</name>
</gene>
<feature type="transmembrane region" description="Helical" evidence="8">
    <location>
        <begin position="149"/>
        <end position="168"/>
    </location>
</feature>
<evidence type="ECO:0000256" key="3">
    <source>
        <dbReference type="ARBA" id="ARBA00022475"/>
    </source>
</evidence>
<dbReference type="EMBL" id="FQVG01000003">
    <property type="protein sequence ID" value="SHE38413.1"/>
    <property type="molecule type" value="Genomic_DNA"/>
</dbReference>
<accession>A0A1M4T1T6</accession>
<proteinExistence type="predicted"/>
<evidence type="ECO:0000256" key="8">
    <source>
        <dbReference type="SAM" id="Phobius"/>
    </source>
</evidence>
<dbReference type="GO" id="GO:0005886">
    <property type="term" value="C:plasma membrane"/>
    <property type="evidence" value="ECO:0007669"/>
    <property type="project" value="UniProtKB-SubCell"/>
</dbReference>
<keyword evidence="11" id="KW-1185">Reference proteome</keyword>
<evidence type="ECO:0000256" key="5">
    <source>
        <dbReference type="ARBA" id="ARBA00022989"/>
    </source>
</evidence>
<dbReference type="PANTHER" id="PTHR47371:SF3">
    <property type="entry name" value="PHOSPHOGLYCEROL TRANSFERASE I"/>
    <property type="match status" value="1"/>
</dbReference>
<dbReference type="AlphaFoldDB" id="A0A1M4T1T6"/>
<evidence type="ECO:0000256" key="6">
    <source>
        <dbReference type="ARBA" id="ARBA00023136"/>
    </source>
</evidence>
<dbReference type="PANTHER" id="PTHR47371">
    <property type="entry name" value="LIPOTEICHOIC ACID SYNTHASE"/>
    <property type="match status" value="1"/>
</dbReference>
<comment type="subcellular location">
    <subcellularLocation>
        <location evidence="1">Cell membrane</location>
        <topology evidence="1">Multi-pass membrane protein</topology>
    </subcellularLocation>
</comment>
<feature type="domain" description="Sulfatase N-terminal" evidence="9">
    <location>
        <begin position="291"/>
        <end position="570"/>
    </location>
</feature>
<feature type="transmembrane region" description="Helical" evidence="8">
    <location>
        <begin position="118"/>
        <end position="137"/>
    </location>
</feature>
<dbReference type="Gene3D" id="3.30.1120.170">
    <property type="match status" value="1"/>
</dbReference>
<dbReference type="SUPFAM" id="SSF53649">
    <property type="entry name" value="Alkaline phosphatase-like"/>
    <property type="match status" value="1"/>
</dbReference>
<dbReference type="CDD" id="cd16015">
    <property type="entry name" value="LTA_synthase"/>
    <property type="match status" value="1"/>
</dbReference>
<dbReference type="Gene3D" id="3.40.720.10">
    <property type="entry name" value="Alkaline Phosphatase, subunit A"/>
    <property type="match status" value="1"/>
</dbReference>
<dbReference type="InterPro" id="IPR017850">
    <property type="entry name" value="Alkaline_phosphatase_core_sf"/>
</dbReference>
<comment type="pathway">
    <text evidence="2">Cell wall biogenesis; lipoteichoic acid biosynthesis.</text>
</comment>
<dbReference type="InterPro" id="IPR050448">
    <property type="entry name" value="OpgB/LTA_synthase_biosynth"/>
</dbReference>
<evidence type="ECO:0000313" key="11">
    <source>
        <dbReference type="Proteomes" id="UP000184423"/>
    </source>
</evidence>
<keyword evidence="4 8" id="KW-0812">Transmembrane</keyword>
<name>A0A1M4T1T6_9CLOT</name>
<dbReference type="InterPro" id="IPR000917">
    <property type="entry name" value="Sulfatase_N"/>
</dbReference>
<reference evidence="11" key="1">
    <citation type="submission" date="2016-11" db="EMBL/GenBank/DDBJ databases">
        <authorList>
            <person name="Varghese N."/>
            <person name="Submissions S."/>
        </authorList>
    </citation>
    <scope>NUCLEOTIDE SEQUENCE [LARGE SCALE GENOMIC DNA]</scope>
    <source>
        <strain evidence="11">DSM 10124</strain>
    </source>
</reference>
<protein>
    <submittedName>
        <fullName evidence="10">Sulfatase</fullName>
    </submittedName>
</protein>
<keyword evidence="6 8" id="KW-0472">Membrane</keyword>
<evidence type="ECO:0000256" key="1">
    <source>
        <dbReference type="ARBA" id="ARBA00004651"/>
    </source>
</evidence>
<evidence type="ECO:0000313" key="10">
    <source>
        <dbReference type="EMBL" id="SHE38413.1"/>
    </source>
</evidence>
<evidence type="ECO:0000256" key="4">
    <source>
        <dbReference type="ARBA" id="ARBA00022692"/>
    </source>
</evidence>
<keyword evidence="7" id="KW-0175">Coiled coil</keyword>
<organism evidence="10 11">
    <name type="scientific">Caloramator proteoclasticus DSM 10124</name>
    <dbReference type="NCBI Taxonomy" id="1121262"/>
    <lineage>
        <taxon>Bacteria</taxon>
        <taxon>Bacillati</taxon>
        <taxon>Bacillota</taxon>
        <taxon>Clostridia</taxon>
        <taxon>Eubacteriales</taxon>
        <taxon>Clostridiaceae</taxon>
        <taxon>Caloramator</taxon>
    </lineage>
</organism>
<feature type="coiled-coil region" evidence="7">
    <location>
        <begin position="211"/>
        <end position="245"/>
    </location>
</feature>
<dbReference type="Proteomes" id="UP000184423">
    <property type="component" value="Unassembled WGS sequence"/>
</dbReference>
<evidence type="ECO:0000256" key="2">
    <source>
        <dbReference type="ARBA" id="ARBA00004936"/>
    </source>
</evidence>
<evidence type="ECO:0000259" key="9">
    <source>
        <dbReference type="Pfam" id="PF00884"/>
    </source>
</evidence>
<evidence type="ECO:0000256" key="7">
    <source>
        <dbReference type="SAM" id="Coils"/>
    </source>
</evidence>
<sequence>MSGINFVKNLSYYISSFLFLEILFKILTNIHSFNSLFIYTIIFCITISVFFCIISNIFNEKTSYIISKIIVFIFCLIFASQFIYFKIFKTFYTLYSAANASQVIEFWKDIFFILGKNLHFVFLFFIPFFVLIFFKKYIISSNKLSKLEVIFLVLLFFLSQIINSLYIYTSKERRELLLELKNNTNSSTVTAHKLGLLASVNMDIKKFIFNNKAKSKSIETLSQKIEEEENIQKTKNEKKEEKKVEYNMMNINFDELISKEKNATLKQMHSYFKNLSPTEKNDYTGKYKGYNLIFITAESLSPYALNKDLTPTLYKLVNEGYRFTNFYNPIWGVSTTDGEYVACTGLIPKAGIWSFKESSKNYLPFVMGNQFKKLGFKTLAYHNHTYTYYKRNLSHPNMGYIYKGVGNGLDVKKSWPESDLEMMEKTIPEYINSEPFHVYYMTVSGHLRYSFSGNAMSIKNKKFVENLNLSDEAKAYIAAQIELDRALEYLLNKLEEKDLLKRTLIVISPDHYPYGLSEVTIDELAGHKVEKNFELYKSTLIIYTKNIEPKVIDKPCSSLDIIPTISNLLGLEYDSRLLMGTDIFSNSEPLVIFQNKSFITDKGRYDSIQNKFIPNEGVNVDDNYIKRIKNMVDIKFFLSEKILELDYYRKLFN</sequence>
<keyword evidence="5 8" id="KW-1133">Transmembrane helix</keyword>
<dbReference type="Pfam" id="PF00884">
    <property type="entry name" value="Sulfatase"/>
    <property type="match status" value="1"/>
</dbReference>